<comment type="similarity">
    <text evidence="1">Belongs to the NAD(P)-dependent epimerase/dehydratase family.</text>
</comment>
<evidence type="ECO:0000313" key="4">
    <source>
        <dbReference type="Proteomes" id="UP001597520"/>
    </source>
</evidence>
<evidence type="ECO:0000256" key="1">
    <source>
        <dbReference type="ARBA" id="ARBA00007637"/>
    </source>
</evidence>
<accession>A0ABW5T442</accession>
<keyword evidence="4" id="KW-1185">Reference proteome</keyword>
<dbReference type="EMBL" id="JBHUML010000005">
    <property type="protein sequence ID" value="MFD2706485.1"/>
    <property type="molecule type" value="Genomic_DNA"/>
</dbReference>
<dbReference type="SUPFAM" id="SSF51735">
    <property type="entry name" value="NAD(P)-binding Rossmann-fold domains"/>
    <property type="match status" value="1"/>
</dbReference>
<dbReference type="RefSeq" id="WP_380713804.1">
    <property type="nucleotide sequence ID" value="NZ_JBHUML010000005.1"/>
</dbReference>
<reference evidence="4" key="1">
    <citation type="journal article" date="2019" name="Int. J. Syst. Evol. Microbiol.">
        <title>The Global Catalogue of Microorganisms (GCM) 10K type strain sequencing project: providing services to taxonomists for standard genome sequencing and annotation.</title>
        <authorList>
            <consortium name="The Broad Institute Genomics Platform"/>
            <consortium name="The Broad Institute Genome Sequencing Center for Infectious Disease"/>
            <person name="Wu L."/>
            <person name="Ma J."/>
        </authorList>
    </citation>
    <scope>NUCLEOTIDE SEQUENCE [LARGE SCALE GENOMIC DNA]</scope>
    <source>
        <strain evidence="4">KCTC 33792</strain>
    </source>
</reference>
<dbReference type="PANTHER" id="PTHR43000">
    <property type="entry name" value="DTDP-D-GLUCOSE 4,6-DEHYDRATASE-RELATED"/>
    <property type="match status" value="1"/>
</dbReference>
<protein>
    <submittedName>
        <fullName evidence="3">NAD-dependent epimerase/dehydratase family protein</fullName>
    </submittedName>
</protein>
<feature type="domain" description="NAD-dependent epimerase/dehydratase" evidence="2">
    <location>
        <begin position="12"/>
        <end position="247"/>
    </location>
</feature>
<gene>
    <name evidence="3" type="ORF">ACFSUB_13540</name>
</gene>
<evidence type="ECO:0000259" key="2">
    <source>
        <dbReference type="Pfam" id="PF01370"/>
    </source>
</evidence>
<dbReference type="Gene3D" id="3.90.25.10">
    <property type="entry name" value="UDP-galactose 4-epimerase, domain 1"/>
    <property type="match status" value="1"/>
</dbReference>
<comment type="caution">
    <text evidence="3">The sequence shown here is derived from an EMBL/GenBank/DDBJ whole genome shotgun (WGS) entry which is preliminary data.</text>
</comment>
<dbReference type="Pfam" id="PF01370">
    <property type="entry name" value="Epimerase"/>
    <property type="match status" value="1"/>
</dbReference>
<organism evidence="3 4">
    <name type="scientific">Salibacterium lacus</name>
    <dbReference type="NCBI Taxonomy" id="1898109"/>
    <lineage>
        <taxon>Bacteria</taxon>
        <taxon>Bacillati</taxon>
        <taxon>Bacillota</taxon>
        <taxon>Bacilli</taxon>
        <taxon>Bacillales</taxon>
        <taxon>Bacillaceae</taxon>
    </lineage>
</organism>
<sequence length="318" mass="35540">MMAAEQPLSGTVLVTGGAGFIGSMLVEKILPMADRVFIIDDLTTGNESAVPDAPNITFYRASITDDTVLDDVLPQVDYVFHLACRNLVQSVTRMEEDFHVNLYGGFKLLQKTHELNPALKRFVYASTASVYSQASVFPTGEWYHNVTLPYAASKFGMEQYCHVFFHTYQFPVTVLRFSNLYGPGQLVSNPYCGVVAAFFDACARGEDMPVFGNGEQTRDFTYIEDGLSALVLAAGRPEAVGRVFNIGTGRETTINTLAALVKKTAKTRESRIRYEPERPVDVVKRRVVDTAFIEKELGWRPAYSLEQGLEETRRWLDE</sequence>
<dbReference type="Proteomes" id="UP001597520">
    <property type="component" value="Unassembled WGS sequence"/>
</dbReference>
<dbReference type="Gene3D" id="3.40.50.720">
    <property type="entry name" value="NAD(P)-binding Rossmann-like Domain"/>
    <property type="match status" value="1"/>
</dbReference>
<proteinExistence type="inferred from homology"/>
<dbReference type="InterPro" id="IPR001509">
    <property type="entry name" value="Epimerase_deHydtase"/>
</dbReference>
<name>A0ABW5T442_9BACI</name>
<dbReference type="InterPro" id="IPR036291">
    <property type="entry name" value="NAD(P)-bd_dom_sf"/>
</dbReference>
<evidence type="ECO:0000313" key="3">
    <source>
        <dbReference type="EMBL" id="MFD2706485.1"/>
    </source>
</evidence>